<evidence type="ECO:0000259" key="1">
    <source>
        <dbReference type="Pfam" id="PF01243"/>
    </source>
</evidence>
<dbReference type="Proteomes" id="UP000001935">
    <property type="component" value="Chromosome"/>
</dbReference>
<proteinExistence type="predicted"/>
<dbReference type="eggNOG" id="COG3576">
    <property type="taxonomic scope" value="Bacteria"/>
</dbReference>
<dbReference type="InterPro" id="IPR012349">
    <property type="entry name" value="Split_barrel_FMN-bd"/>
</dbReference>
<dbReference type="SUPFAM" id="SSF50475">
    <property type="entry name" value="FMN-binding split barrel"/>
    <property type="match status" value="1"/>
</dbReference>
<evidence type="ECO:0000313" key="3">
    <source>
        <dbReference type="Proteomes" id="UP000001935"/>
    </source>
</evidence>
<dbReference type="InterPro" id="IPR011576">
    <property type="entry name" value="Pyridox_Oxase_N"/>
</dbReference>
<dbReference type="OrthoDB" id="595289at2"/>
<dbReference type="HOGENOM" id="CLU_163878_0_0_7"/>
<accession>Q2IFD7</accession>
<feature type="domain" description="Pyridoxamine 5'-phosphate oxidase N-terminal" evidence="1">
    <location>
        <begin position="2"/>
        <end position="96"/>
    </location>
</feature>
<protein>
    <submittedName>
        <fullName evidence="2">FMN-binding pyridoxamine 5'-phosphate oxidase-related protein</fullName>
    </submittedName>
</protein>
<organism evidence="2 3">
    <name type="scientific">Anaeromyxobacter dehalogenans (strain 2CP-C)</name>
    <dbReference type="NCBI Taxonomy" id="290397"/>
    <lineage>
        <taxon>Bacteria</taxon>
        <taxon>Pseudomonadati</taxon>
        <taxon>Myxococcota</taxon>
        <taxon>Myxococcia</taxon>
        <taxon>Myxococcales</taxon>
        <taxon>Cystobacterineae</taxon>
        <taxon>Anaeromyxobacteraceae</taxon>
        <taxon>Anaeromyxobacter</taxon>
    </lineage>
</organism>
<dbReference type="STRING" id="290397.Adeh_3531"/>
<dbReference type="KEGG" id="ade:Adeh_3531"/>
<evidence type="ECO:0000313" key="2">
    <source>
        <dbReference type="EMBL" id="ABC83297.1"/>
    </source>
</evidence>
<sequence length="120" mass="13179">MITDRLKAALREEGSAAFLTEGPRGPHLVATWNSYIHVVDDATLVFPAGGYRETETNVRSGSRVQMIIGGHVPEGVGFRLTGRAELEVDTPHHALIRQRFPWARAAVVLHVSEVEQVLGK</sequence>
<reference evidence="2 3" key="1">
    <citation type="submission" date="2006-01" db="EMBL/GenBank/DDBJ databases">
        <title>Complete sequence of Anaeromyxobacter dehalogenans 2CP-C.</title>
        <authorList>
            <consortium name="US DOE Joint Genome Institute"/>
            <person name="Copeland A."/>
            <person name="Lucas S."/>
            <person name="Lapidus A."/>
            <person name="Barry K."/>
            <person name="Detter J.C."/>
            <person name="Glavina T."/>
            <person name="Hammon N."/>
            <person name="Israni S."/>
            <person name="Pitluck S."/>
            <person name="Brettin T."/>
            <person name="Bruce D."/>
            <person name="Han C."/>
            <person name="Tapia R."/>
            <person name="Gilna P."/>
            <person name="Kiss H."/>
            <person name="Schmutz J."/>
            <person name="Larimer F."/>
            <person name="Land M."/>
            <person name="Kyrpides N."/>
            <person name="Anderson I."/>
            <person name="Sanford R.A."/>
            <person name="Ritalahti K.M."/>
            <person name="Thomas H.S."/>
            <person name="Kirby J.R."/>
            <person name="Zhulin I.B."/>
            <person name="Loeffler F.E."/>
            <person name="Richardson P."/>
        </authorList>
    </citation>
    <scope>NUCLEOTIDE SEQUENCE [LARGE SCALE GENOMIC DNA]</scope>
    <source>
        <strain evidence="2 3">2CP-C</strain>
    </source>
</reference>
<name>Q2IFD7_ANADE</name>
<dbReference type="Gene3D" id="2.30.110.10">
    <property type="entry name" value="Electron Transport, Fmn-binding Protein, Chain A"/>
    <property type="match status" value="1"/>
</dbReference>
<gene>
    <name evidence="2" type="ordered locus">Adeh_3531</name>
</gene>
<dbReference type="EMBL" id="CP000251">
    <property type="protein sequence ID" value="ABC83297.1"/>
    <property type="molecule type" value="Genomic_DNA"/>
</dbReference>
<dbReference type="AlphaFoldDB" id="Q2IFD7"/>
<dbReference type="Pfam" id="PF01243">
    <property type="entry name" value="PNPOx_N"/>
    <property type="match status" value="1"/>
</dbReference>